<keyword evidence="4" id="KW-1185">Reference proteome</keyword>
<sequence length="167" mass="18674">MVTLPLKFNLGFCKMSFRTGVLAACIAIAFVPPVHAQIQEDQKTELSTREVREQVREAIDAIGTYSAQERDKAVEAAKQALAELDADIAARQKELRENWSEMSNDAKASAEENMKALQDARNRLSERYGAIQVGAQNAWEDLKAGFADAYDELSRAWEKTDLDESDF</sequence>
<evidence type="ECO:0000313" key="4">
    <source>
        <dbReference type="Proteomes" id="UP000320593"/>
    </source>
</evidence>
<feature type="coiled-coil region" evidence="1">
    <location>
        <begin position="67"/>
        <end position="127"/>
    </location>
</feature>
<evidence type="ECO:0000256" key="1">
    <source>
        <dbReference type="SAM" id="Coils"/>
    </source>
</evidence>
<dbReference type="RefSeq" id="WP_145346198.1">
    <property type="nucleotide sequence ID" value="NZ_SMLY01000084.1"/>
</dbReference>
<evidence type="ECO:0000313" key="3">
    <source>
        <dbReference type="EMBL" id="TWI82329.1"/>
    </source>
</evidence>
<gene>
    <name evidence="3" type="ORF">JM93_03679</name>
</gene>
<organism evidence="3 4">
    <name type="scientific">Roseibium hamelinense</name>
    <dbReference type="NCBI Taxonomy" id="150831"/>
    <lineage>
        <taxon>Bacteria</taxon>
        <taxon>Pseudomonadati</taxon>
        <taxon>Pseudomonadota</taxon>
        <taxon>Alphaproteobacteria</taxon>
        <taxon>Hyphomicrobiales</taxon>
        <taxon>Stappiaceae</taxon>
        <taxon>Roseibium</taxon>
    </lineage>
</organism>
<dbReference type="AlphaFoldDB" id="A0A562SLW3"/>
<proteinExistence type="predicted"/>
<comment type="caution">
    <text evidence="3">The sequence shown here is derived from an EMBL/GenBank/DDBJ whole genome shotgun (WGS) entry which is preliminary data.</text>
</comment>
<accession>A0A562SLW3</accession>
<reference evidence="3 4" key="1">
    <citation type="submission" date="2019-07" db="EMBL/GenBank/DDBJ databases">
        <title>Genomic Encyclopedia of Archaeal and Bacterial Type Strains, Phase II (KMG-II): from individual species to whole genera.</title>
        <authorList>
            <person name="Goeker M."/>
        </authorList>
    </citation>
    <scope>NUCLEOTIDE SEQUENCE [LARGE SCALE GENOMIC DNA]</scope>
    <source>
        <strain evidence="3 4">ATCC BAA-252</strain>
    </source>
</reference>
<dbReference type="OrthoDB" id="7865349at2"/>
<protein>
    <submittedName>
        <fullName evidence="3">Uncharacterized protein</fullName>
    </submittedName>
</protein>
<feature type="chain" id="PRO_5021861091" evidence="2">
    <location>
        <begin position="37"/>
        <end position="167"/>
    </location>
</feature>
<dbReference type="EMBL" id="VLLF01000009">
    <property type="protein sequence ID" value="TWI82329.1"/>
    <property type="molecule type" value="Genomic_DNA"/>
</dbReference>
<keyword evidence="2" id="KW-0732">Signal</keyword>
<feature type="signal peptide" evidence="2">
    <location>
        <begin position="1"/>
        <end position="36"/>
    </location>
</feature>
<keyword evidence="1" id="KW-0175">Coiled coil</keyword>
<evidence type="ECO:0000256" key="2">
    <source>
        <dbReference type="SAM" id="SignalP"/>
    </source>
</evidence>
<dbReference type="Proteomes" id="UP000320593">
    <property type="component" value="Unassembled WGS sequence"/>
</dbReference>
<name>A0A562SLW3_9HYPH</name>